<feature type="disulfide bond" evidence="2">
    <location>
        <begin position="207"/>
        <end position="242"/>
    </location>
</feature>
<reference evidence="4 5" key="1">
    <citation type="submission" date="2015-03" db="EMBL/GenBank/DDBJ databases">
        <title>Draft genome of the nematode, Opisthorchis viverrini.</title>
        <authorList>
            <person name="Mitreva M."/>
        </authorList>
    </citation>
    <scope>NUCLEOTIDE SEQUENCE [LARGE SCALE GENOMIC DNA]</scope>
    <source>
        <strain evidence="4">Khon Kaen</strain>
    </source>
</reference>
<dbReference type="GO" id="GO:0004190">
    <property type="term" value="F:aspartic-type endopeptidase activity"/>
    <property type="evidence" value="ECO:0007669"/>
    <property type="project" value="InterPro"/>
</dbReference>
<keyword evidence="2" id="KW-1015">Disulfide bond</keyword>
<evidence type="ECO:0000256" key="1">
    <source>
        <dbReference type="ARBA" id="ARBA00007447"/>
    </source>
</evidence>
<comment type="similarity">
    <text evidence="1">Belongs to the peptidase A1 family.</text>
</comment>
<keyword evidence="5" id="KW-1185">Reference proteome</keyword>
<organism evidence="4 5">
    <name type="scientific">Opisthorchis viverrini</name>
    <name type="common">Southeast Asian liver fluke</name>
    <dbReference type="NCBI Taxonomy" id="6198"/>
    <lineage>
        <taxon>Eukaryota</taxon>
        <taxon>Metazoa</taxon>
        <taxon>Spiralia</taxon>
        <taxon>Lophotrochozoa</taxon>
        <taxon>Platyhelminthes</taxon>
        <taxon>Trematoda</taxon>
        <taxon>Digenea</taxon>
        <taxon>Opisthorchiida</taxon>
        <taxon>Opisthorchiata</taxon>
        <taxon>Opisthorchiidae</taxon>
        <taxon>Opisthorchis</taxon>
    </lineage>
</organism>
<keyword evidence="4" id="KW-0645">Protease</keyword>
<evidence type="ECO:0000313" key="4">
    <source>
        <dbReference type="EMBL" id="OON18004.1"/>
    </source>
</evidence>
<protein>
    <submittedName>
        <fullName evidence="4">Eukaryotic aspartyl protease</fullName>
    </submittedName>
</protein>
<accession>A0A1S8WUA5</accession>
<dbReference type="SUPFAM" id="SSF50630">
    <property type="entry name" value="Acid proteases"/>
    <property type="match status" value="1"/>
</dbReference>
<keyword evidence="4" id="KW-0378">Hydrolase</keyword>
<evidence type="ECO:0000259" key="3">
    <source>
        <dbReference type="PROSITE" id="PS51767"/>
    </source>
</evidence>
<sequence>MGVKTYSGRQYVNYRADDSTSKIVGAVICNVVGIDQLDGSHVTDVLRIGEYSLRKFNFQTIVSMKGRPTFLDRFSGKLGLGPTSDVTPANFAHSLLTTFPREPVFTFWFHPDHDGVFRSGLFSFGGIHDYRYEGPLIYLPMMFPNSWTVQATSISVGGHLLCQQACAIQFNTAYPYFYGPKQQIDLVHQLLQAKKNRLSEGEYVLECDYSYPLLKVEFGTLLVQWRMDEIWEKKRDRDTTFCKSGMRSLPLQQGWAFGHKLMYKLFTVFDLNRARMGLALASRP</sequence>
<dbReference type="PANTHER" id="PTHR47966:SF51">
    <property type="entry name" value="BETA-SITE APP-CLEAVING ENZYME, ISOFORM A-RELATED"/>
    <property type="match status" value="1"/>
</dbReference>
<dbReference type="AlphaFoldDB" id="A0A1S8WUA5"/>
<dbReference type="PANTHER" id="PTHR47966">
    <property type="entry name" value="BETA-SITE APP-CLEAVING ENZYME, ISOFORM A-RELATED"/>
    <property type="match status" value="1"/>
</dbReference>
<dbReference type="PROSITE" id="PS51767">
    <property type="entry name" value="PEPTIDASE_A1"/>
    <property type="match status" value="1"/>
</dbReference>
<name>A0A1S8WUA5_OPIVI</name>
<dbReference type="Pfam" id="PF00026">
    <property type="entry name" value="Asp"/>
    <property type="match status" value="1"/>
</dbReference>
<dbReference type="Proteomes" id="UP000243686">
    <property type="component" value="Unassembled WGS sequence"/>
</dbReference>
<dbReference type="EMBL" id="KV894627">
    <property type="protein sequence ID" value="OON18004.1"/>
    <property type="molecule type" value="Genomic_DNA"/>
</dbReference>
<dbReference type="GO" id="GO:0006508">
    <property type="term" value="P:proteolysis"/>
    <property type="evidence" value="ECO:0007669"/>
    <property type="project" value="UniProtKB-KW"/>
</dbReference>
<evidence type="ECO:0000313" key="5">
    <source>
        <dbReference type="Proteomes" id="UP000243686"/>
    </source>
</evidence>
<dbReference type="Gene3D" id="2.40.70.10">
    <property type="entry name" value="Acid Proteases"/>
    <property type="match status" value="2"/>
</dbReference>
<evidence type="ECO:0000256" key="2">
    <source>
        <dbReference type="PIRSR" id="PIRSR601461-2"/>
    </source>
</evidence>
<gene>
    <name evidence="4" type="ORF">X801_06149</name>
</gene>
<dbReference type="InterPro" id="IPR033121">
    <property type="entry name" value="PEPTIDASE_A1"/>
</dbReference>
<feature type="disulfide bond" evidence="2">
    <location>
        <begin position="162"/>
        <end position="166"/>
    </location>
</feature>
<feature type="domain" description="Peptidase A1" evidence="3">
    <location>
        <begin position="1"/>
        <end position="279"/>
    </location>
</feature>
<dbReference type="InterPro" id="IPR021109">
    <property type="entry name" value="Peptidase_aspartic_dom_sf"/>
</dbReference>
<dbReference type="InterPro" id="IPR001461">
    <property type="entry name" value="Aspartic_peptidase_A1"/>
</dbReference>
<proteinExistence type="inferred from homology"/>